<evidence type="ECO:0000256" key="1">
    <source>
        <dbReference type="SAM" id="SignalP"/>
    </source>
</evidence>
<protein>
    <recommendedName>
        <fullName evidence="2">DUF7580 domain-containing protein</fullName>
    </recommendedName>
</protein>
<keyword evidence="4" id="KW-1185">Reference proteome</keyword>
<dbReference type="Pfam" id="PF24476">
    <property type="entry name" value="DUF7580"/>
    <property type="match status" value="1"/>
</dbReference>
<evidence type="ECO:0000259" key="2">
    <source>
        <dbReference type="Pfam" id="PF24476"/>
    </source>
</evidence>
<proteinExistence type="predicted"/>
<organism evidence="3 4">
    <name type="scientific">Apiospora hydei</name>
    <dbReference type="NCBI Taxonomy" id="1337664"/>
    <lineage>
        <taxon>Eukaryota</taxon>
        <taxon>Fungi</taxon>
        <taxon>Dikarya</taxon>
        <taxon>Ascomycota</taxon>
        <taxon>Pezizomycotina</taxon>
        <taxon>Sordariomycetes</taxon>
        <taxon>Xylariomycetidae</taxon>
        <taxon>Amphisphaeriales</taxon>
        <taxon>Apiosporaceae</taxon>
        <taxon>Apiospora</taxon>
    </lineage>
</organism>
<dbReference type="RefSeq" id="XP_066670785.1">
    <property type="nucleotide sequence ID" value="XM_066807167.1"/>
</dbReference>
<comment type="caution">
    <text evidence="3">The sequence shown here is derived from an EMBL/GenBank/DDBJ whole genome shotgun (WGS) entry which is preliminary data.</text>
</comment>
<dbReference type="Proteomes" id="UP001433268">
    <property type="component" value="Unassembled WGS sequence"/>
</dbReference>
<name>A0ABR1WXK0_9PEZI</name>
<accession>A0ABR1WXK0</accession>
<dbReference type="GeneID" id="92040227"/>
<evidence type="ECO:0000313" key="3">
    <source>
        <dbReference type="EMBL" id="KAK8087891.1"/>
    </source>
</evidence>
<feature type="signal peptide" evidence="1">
    <location>
        <begin position="1"/>
        <end position="18"/>
    </location>
</feature>
<feature type="chain" id="PRO_5045990356" description="DUF7580 domain-containing protein" evidence="1">
    <location>
        <begin position="19"/>
        <end position="393"/>
    </location>
</feature>
<dbReference type="PANTHER" id="PTHR35186:SF4">
    <property type="entry name" value="PRION-INHIBITION AND PROPAGATION HELO DOMAIN-CONTAINING PROTEIN"/>
    <property type="match status" value="1"/>
</dbReference>
<feature type="domain" description="DUF7580" evidence="2">
    <location>
        <begin position="237"/>
        <end position="386"/>
    </location>
</feature>
<dbReference type="PANTHER" id="PTHR35186">
    <property type="entry name" value="ANK_REP_REGION DOMAIN-CONTAINING PROTEIN"/>
    <property type="match status" value="1"/>
</dbReference>
<sequence length="393" mass="44441">MAEVAGLVLGAIPLLITALEHSDDIARPIDKILRWKKYRDAQILQLNYCSVSYDQTLRLLLKNVVDEEELSDMLQDPQCGTWGEFGLERDLKAKLGMAYDSCMFTILEMDLVMREIASNFDELGGSSQVQKAGLRAVLNTTSSTDATPGRVKRFDFATRLRYPVSHRKIKESIEKLKRCNERHLLCVENESTSAIEFRLDNEGSLGYHSRSTGQSLSLDKRGETLEELLPKRTFPWGTPWLRKPWTKKDIMFFEIQGSAPGNLDILHPYLINQHPPAAIPDSAISPWNDVDRSNILTLGIMLLEIESAHCLEDFRKPEDGPPSLGSNLLVAARVLHQRHHQGAMTDGLARAIEHCLQSSIDRMANFNDKTFVDAFIDQTVGPLEKEMRCLMNY</sequence>
<gene>
    <name evidence="3" type="ORF">PG997_002852</name>
</gene>
<dbReference type="EMBL" id="JAQQWN010000004">
    <property type="protein sequence ID" value="KAK8087891.1"/>
    <property type="molecule type" value="Genomic_DNA"/>
</dbReference>
<dbReference type="InterPro" id="IPR056002">
    <property type="entry name" value="DUF7580"/>
</dbReference>
<keyword evidence="1" id="KW-0732">Signal</keyword>
<reference evidence="3 4" key="1">
    <citation type="submission" date="2023-01" db="EMBL/GenBank/DDBJ databases">
        <title>Analysis of 21 Apiospora genomes using comparative genomics revels a genus with tremendous synthesis potential of carbohydrate active enzymes and secondary metabolites.</title>
        <authorList>
            <person name="Sorensen T."/>
        </authorList>
    </citation>
    <scope>NUCLEOTIDE SEQUENCE [LARGE SCALE GENOMIC DNA]</scope>
    <source>
        <strain evidence="3 4">CBS 114990</strain>
    </source>
</reference>
<evidence type="ECO:0000313" key="4">
    <source>
        <dbReference type="Proteomes" id="UP001433268"/>
    </source>
</evidence>